<dbReference type="KEGG" id="xyk:GT347_22810"/>
<keyword evidence="3" id="KW-1185">Reference proteome</keyword>
<organism evidence="2 3">
    <name type="scientific">Xylophilus rhododendri</name>
    <dbReference type="NCBI Taxonomy" id="2697032"/>
    <lineage>
        <taxon>Bacteria</taxon>
        <taxon>Pseudomonadati</taxon>
        <taxon>Pseudomonadota</taxon>
        <taxon>Betaproteobacteria</taxon>
        <taxon>Burkholderiales</taxon>
        <taxon>Xylophilus</taxon>
    </lineage>
</organism>
<dbReference type="Proteomes" id="UP000464787">
    <property type="component" value="Chromosome"/>
</dbReference>
<dbReference type="AlphaFoldDB" id="A0A857JCS4"/>
<name>A0A857JCS4_9BURK</name>
<feature type="domain" description="HipA-like kinase" evidence="1">
    <location>
        <begin position="10"/>
        <end position="246"/>
    </location>
</feature>
<sequence length="248" mass="27735">MLTDQPAVVIEEVLGRATQGITEPFICRGDDGCIYYVKGLSAGRRSLICEWVAGHLAVALGLPVAPFVLADVPSPLVNIRFRSDIHQLGTGLVFASRRLPFAQELNLTTRGMVSHAMATDVLVFDWWVRNEDRKLTAMGGNPNLLWNAQDATLAVIDHNQAFDRHFNATDFLSTHVFAPWWNAVYADHDLRAHYRQRLKGALGNLDSVRASIPSTWWHAGPDVPADVDWHEISACLERALQEDFWNLP</sequence>
<evidence type="ECO:0000259" key="1">
    <source>
        <dbReference type="Pfam" id="PF20613"/>
    </source>
</evidence>
<proteinExistence type="predicted"/>
<accession>A0A857JCS4</accession>
<reference evidence="2 3" key="1">
    <citation type="submission" date="2020-01" db="EMBL/GenBank/DDBJ databases">
        <title>Genome sequencing of strain KACC 21265.</title>
        <authorList>
            <person name="Heo J."/>
            <person name="Kim S.-J."/>
            <person name="Kim J.-S."/>
            <person name="Hong S.-B."/>
            <person name="Kwon S.-W."/>
        </authorList>
    </citation>
    <scope>NUCLEOTIDE SEQUENCE [LARGE SCALE GENOMIC DNA]</scope>
    <source>
        <strain evidence="2 3">KACC 21265</strain>
    </source>
</reference>
<dbReference type="EMBL" id="CP047650">
    <property type="protein sequence ID" value="QHJ00559.1"/>
    <property type="molecule type" value="Genomic_DNA"/>
</dbReference>
<protein>
    <recommendedName>
        <fullName evidence="1">HipA-like kinase domain-containing protein</fullName>
    </recommendedName>
</protein>
<dbReference type="RefSeq" id="WP_160554369.1">
    <property type="nucleotide sequence ID" value="NZ_CP047650.1"/>
</dbReference>
<dbReference type="Pfam" id="PF20613">
    <property type="entry name" value="HipA_2"/>
    <property type="match status" value="1"/>
</dbReference>
<evidence type="ECO:0000313" key="3">
    <source>
        <dbReference type="Proteomes" id="UP000464787"/>
    </source>
</evidence>
<gene>
    <name evidence="2" type="ORF">GT347_22810</name>
</gene>
<evidence type="ECO:0000313" key="2">
    <source>
        <dbReference type="EMBL" id="QHJ00559.1"/>
    </source>
</evidence>
<dbReference type="InterPro" id="IPR046748">
    <property type="entry name" value="HipA_2"/>
</dbReference>